<dbReference type="InterPro" id="IPR013320">
    <property type="entry name" value="ConA-like_dom_sf"/>
</dbReference>
<accession>A0ABW5I4I1</accession>
<name>A0ABW5I4I1_9PSEU</name>
<keyword evidence="2" id="KW-1185">Reference proteome</keyword>
<dbReference type="Pfam" id="PF13385">
    <property type="entry name" value="Laminin_G_3"/>
    <property type="match status" value="1"/>
</dbReference>
<sequence length="837" mass="89720">MTRAYPLMSIVADFTAGPPNLPGLNQVSLLPTVAGKGTNVRGWSVSRGRQYELDVVQAGMASLDMVDSPEWLNPVNATSPFNIGSNQLLPYRCVQIGAWWNPATQNLAGNLLNATNSANIGGTFNPYYCSFESGIGFVGTLSGSPSLTQSTAQAFDQTHSLAIGFTGASDLPGFGFLTVPGQTYTMSAYVYVPAGVTVTAKFSNFPGALGTTIASATSTVTGAWQRLVMTGVPSGCVGVCSFQQASGSFPSTVYVDAIQLELSSTASPFTITGPTFYPLYTGYIERYPQRWDMSGFRGLKPLECVDALSPLSRTEITQSYAATIAADSPNLVIPYNDKSSPQTVQLPQGGQPFIGYTSLGTNGQVNFSGDTFLDGSEAVSLLQQNLNGAVNSGSLITYQGTLQGQITMNPQAFTIECWVKLNAGMPYFGAASLKNGENLNTEPYGPSFGIGWETFLSGQLGWFYSDPNGTGASGYLPGWGGFADGKWHYLVVRLIGSSQLNAIVDNVIGGVVTLSPSQSVQLNNFYLEAQTYWTNPTTDYAISNLACYPTLLSTTQVGNHYQRGIGYLGEKSGTRALRLLTQYWSSNVVTDAGKTMMAQDYSYNGRYMLDVLQEIAQTEHGSCWADTAGFVHQDSRETRYTATQSVTSQFTFGENTAAGELPYLTAPEMDYDPTYVYSQANIVSAGTGTTLPPIVNTASQTAYGQRILSLTLQTANDWDAQQAGQFYVQRYAKPAGAPGTNVPPRITKLTIDPSSNPALWTAALSLDYGDRITVKRRTSAGVTISGDYYIEKIDHHANAEASTWTVDYELSPVFVSQAWVLGDSVKGVLGSTTTCVY</sequence>
<comment type="caution">
    <text evidence="1">The sequence shown here is derived from an EMBL/GenBank/DDBJ whole genome shotgun (WGS) entry which is preliminary data.</text>
</comment>
<reference evidence="2" key="1">
    <citation type="journal article" date="2019" name="Int. J. Syst. Evol. Microbiol.">
        <title>The Global Catalogue of Microorganisms (GCM) 10K type strain sequencing project: providing services to taxonomists for standard genome sequencing and annotation.</title>
        <authorList>
            <consortium name="The Broad Institute Genomics Platform"/>
            <consortium name="The Broad Institute Genome Sequencing Center for Infectious Disease"/>
            <person name="Wu L."/>
            <person name="Ma J."/>
        </authorList>
    </citation>
    <scope>NUCLEOTIDE SEQUENCE [LARGE SCALE GENOMIC DNA]</scope>
    <source>
        <strain evidence="2">CGMCC 4.7638</strain>
    </source>
</reference>
<protein>
    <submittedName>
        <fullName evidence="1">LamG-like jellyroll fold domain-containing protein</fullName>
    </submittedName>
</protein>
<dbReference type="Gene3D" id="2.60.120.260">
    <property type="entry name" value="Galactose-binding domain-like"/>
    <property type="match status" value="1"/>
</dbReference>
<dbReference type="EMBL" id="JBHUKQ010000014">
    <property type="protein sequence ID" value="MFD2484128.1"/>
    <property type="molecule type" value="Genomic_DNA"/>
</dbReference>
<proteinExistence type="predicted"/>
<dbReference type="RefSeq" id="WP_344283268.1">
    <property type="nucleotide sequence ID" value="NZ_BAAAHV010000022.1"/>
</dbReference>
<organism evidence="1 2">
    <name type="scientific">Amycolatopsis albidoflavus</name>
    <dbReference type="NCBI Taxonomy" id="102226"/>
    <lineage>
        <taxon>Bacteria</taxon>
        <taxon>Bacillati</taxon>
        <taxon>Actinomycetota</taxon>
        <taxon>Actinomycetes</taxon>
        <taxon>Pseudonocardiales</taxon>
        <taxon>Pseudonocardiaceae</taxon>
        <taxon>Amycolatopsis</taxon>
    </lineage>
</organism>
<dbReference type="Gene3D" id="2.60.120.200">
    <property type="match status" value="1"/>
</dbReference>
<evidence type="ECO:0000313" key="2">
    <source>
        <dbReference type="Proteomes" id="UP001597542"/>
    </source>
</evidence>
<gene>
    <name evidence="1" type="ORF">ACFSUT_27885</name>
</gene>
<evidence type="ECO:0000313" key="1">
    <source>
        <dbReference type="EMBL" id="MFD2484128.1"/>
    </source>
</evidence>
<dbReference type="Proteomes" id="UP001597542">
    <property type="component" value="Unassembled WGS sequence"/>
</dbReference>
<dbReference type="SUPFAM" id="SSF49899">
    <property type="entry name" value="Concanavalin A-like lectins/glucanases"/>
    <property type="match status" value="1"/>
</dbReference>